<reference evidence="2 3" key="1">
    <citation type="submission" date="2017-12" db="EMBL/GenBank/DDBJ databases">
        <title>Sequencing, de novo assembly and annotation of complete genome of a new Thraustochytrid species, strain FCC1311.</title>
        <authorList>
            <person name="Sedici K."/>
            <person name="Godart F."/>
            <person name="Aiese Cigliano R."/>
            <person name="Sanseverino W."/>
            <person name="Barakat M."/>
            <person name="Ortet P."/>
            <person name="Marechal E."/>
            <person name="Cagnac O."/>
            <person name="Amato A."/>
        </authorList>
    </citation>
    <scope>NUCLEOTIDE SEQUENCE [LARGE SCALE GENOMIC DNA]</scope>
</reference>
<keyword evidence="1" id="KW-1133">Transmembrane helix</keyword>
<dbReference type="InParanoid" id="A0A2R5GHE4"/>
<feature type="transmembrane region" description="Helical" evidence="1">
    <location>
        <begin position="219"/>
        <end position="239"/>
    </location>
</feature>
<organism evidence="2 3">
    <name type="scientific">Hondaea fermentalgiana</name>
    <dbReference type="NCBI Taxonomy" id="2315210"/>
    <lineage>
        <taxon>Eukaryota</taxon>
        <taxon>Sar</taxon>
        <taxon>Stramenopiles</taxon>
        <taxon>Bigyra</taxon>
        <taxon>Labyrinthulomycetes</taxon>
        <taxon>Thraustochytrida</taxon>
        <taxon>Thraustochytriidae</taxon>
        <taxon>Hondaea</taxon>
    </lineage>
</organism>
<accession>A0A2R5GHE4</accession>
<keyword evidence="3" id="KW-1185">Reference proteome</keyword>
<proteinExistence type="predicted"/>
<keyword evidence="1" id="KW-0472">Membrane</keyword>
<protein>
    <submittedName>
        <fullName evidence="2">Uncharacterized protein</fullName>
    </submittedName>
</protein>
<dbReference type="Proteomes" id="UP000241890">
    <property type="component" value="Unassembled WGS sequence"/>
</dbReference>
<gene>
    <name evidence="2" type="ORF">FCC1311_065352</name>
</gene>
<evidence type="ECO:0000313" key="3">
    <source>
        <dbReference type="Proteomes" id="UP000241890"/>
    </source>
</evidence>
<evidence type="ECO:0000256" key="1">
    <source>
        <dbReference type="SAM" id="Phobius"/>
    </source>
</evidence>
<keyword evidence="1" id="KW-0812">Transmembrane</keyword>
<feature type="transmembrane region" description="Helical" evidence="1">
    <location>
        <begin position="46"/>
        <end position="65"/>
    </location>
</feature>
<dbReference type="AlphaFoldDB" id="A0A2R5GHE4"/>
<dbReference type="EMBL" id="BEYU01000074">
    <property type="protein sequence ID" value="GBG30316.1"/>
    <property type="molecule type" value="Genomic_DNA"/>
</dbReference>
<sequence length="288" mass="32299">MKVLNTLYLNLISWPIFLPMVALGLNIIVLTLSIAKTPHRAVTRKLVSTVLAIMTGVVFGVYLYSTLKLIGTGRTVREVGDMSSQDIEPGIGQNVNDLTAALFESCCVNRGWAFQALVPCSDIQDISECPYFEYERRCVCILDTALYESFRERMTSTYCTGVTFSQFLSFANLTNLVAPPTRAFQGCGSSEATRYLTGAPNHFQVVFARYYSTVLTSSLGVNLVFLMAWIISQAVGYGIKLIRYLEIQRDEVSRKRRRKEIMRKKATIKDLHRNGWVTPGQHLAPLTP</sequence>
<evidence type="ECO:0000313" key="2">
    <source>
        <dbReference type="EMBL" id="GBG30316.1"/>
    </source>
</evidence>
<comment type="caution">
    <text evidence="2">The sequence shown here is derived from an EMBL/GenBank/DDBJ whole genome shotgun (WGS) entry which is preliminary data.</text>
</comment>
<feature type="transmembrane region" description="Helical" evidence="1">
    <location>
        <begin position="12"/>
        <end position="34"/>
    </location>
</feature>
<name>A0A2R5GHE4_9STRA</name>